<dbReference type="Gene3D" id="3.40.525.10">
    <property type="entry name" value="CRAL-TRIO lipid binding domain"/>
    <property type="match status" value="1"/>
</dbReference>
<dbReference type="InterPro" id="IPR001251">
    <property type="entry name" value="CRAL-TRIO_dom"/>
</dbReference>
<keyword evidence="3" id="KW-0812">Transmembrane</keyword>
<dbReference type="SUPFAM" id="SSF46938">
    <property type="entry name" value="CRAL/TRIO N-terminal domain"/>
    <property type="match status" value="1"/>
</dbReference>
<dbReference type="CDD" id="cd00170">
    <property type="entry name" value="SEC14"/>
    <property type="match status" value="1"/>
</dbReference>
<feature type="domain" description="CRAL-TRIO" evidence="4">
    <location>
        <begin position="310"/>
        <end position="475"/>
    </location>
</feature>
<dbReference type="SMART" id="SM01100">
    <property type="entry name" value="CRAL_TRIO_N"/>
    <property type="match status" value="1"/>
</dbReference>
<sequence>MATKPTLSIRTESSIGSQGSTIMSVKSSPGNRSFRQRIKTKLSRSKSRKVREPNDFYAEQLKSAMEEQETLNAQVDRLGQQLKDARGEDGKRVVAVREYRQKVDDFQASLAKRVEKAQSAVNAQCSFFGCWICSLLILPAYSIHICVCFAGAALLLFSIFRDAVLTGIDQYPVLPTAVSMASASLAEVDKESKACSEDDSCPESSESIMAPSPISWPAFGTEEYLDLKRKYIKSQTDALDSKQLGALEQMREAFKDAKVTEVEQNIGTFEMDDLTFLRFLRARDYDVKKATTMLNNHVEWRNKIIPASVHPRDIARGLKSGISRRCGFSRTGAPIILVEVKNFNTSDFKDTTEFIKLCAFFFETSVREMSPQREKGLIFFDMAGFSLYRHWNAKAIRLISAFINIVQDQNPERLEKLILFNTPGIFRIAWKVIKGMVDANVQDKILFVTDLTVLRDEVDPANLNVRYGGDKEDDFPIDGLNLLEEEVERKDSS</sequence>
<keyword evidence="3" id="KW-0472">Membrane</keyword>
<dbReference type="SUPFAM" id="SSF52087">
    <property type="entry name" value="CRAL/TRIO domain"/>
    <property type="match status" value="1"/>
</dbReference>
<evidence type="ECO:0000259" key="4">
    <source>
        <dbReference type="PROSITE" id="PS50191"/>
    </source>
</evidence>
<evidence type="ECO:0000256" key="2">
    <source>
        <dbReference type="SAM" id="MobiDB-lite"/>
    </source>
</evidence>
<dbReference type="Pfam" id="PF00650">
    <property type="entry name" value="CRAL_TRIO"/>
    <property type="match status" value="1"/>
</dbReference>
<dbReference type="PANTHER" id="PTHR46277">
    <property type="entry name" value="OS03G0850700 PROTEIN"/>
    <property type="match status" value="1"/>
</dbReference>
<evidence type="ECO:0000256" key="1">
    <source>
        <dbReference type="SAM" id="Coils"/>
    </source>
</evidence>
<dbReference type="Pfam" id="PF03765">
    <property type="entry name" value="CRAL_TRIO_N"/>
    <property type="match status" value="1"/>
</dbReference>
<dbReference type="InterPro" id="IPR036865">
    <property type="entry name" value="CRAL-TRIO_dom_sf"/>
</dbReference>
<feature type="compositionally biased region" description="Polar residues" evidence="2">
    <location>
        <begin position="1"/>
        <end position="33"/>
    </location>
</feature>
<dbReference type="SMART" id="SM00516">
    <property type="entry name" value="SEC14"/>
    <property type="match status" value="1"/>
</dbReference>
<keyword evidence="1" id="KW-0175">Coiled coil</keyword>
<evidence type="ECO:0000313" key="5">
    <source>
        <dbReference type="EMBL" id="CAD9686497.1"/>
    </source>
</evidence>
<dbReference type="PANTHER" id="PTHR46277:SF3">
    <property type="entry name" value="BINDING PROTEIN, PUTATIVE-RELATED"/>
    <property type="match status" value="1"/>
</dbReference>
<organism evidence="5">
    <name type="scientific">Mucochytrium quahogii</name>
    <dbReference type="NCBI Taxonomy" id="96639"/>
    <lineage>
        <taxon>Eukaryota</taxon>
        <taxon>Sar</taxon>
        <taxon>Stramenopiles</taxon>
        <taxon>Bigyra</taxon>
        <taxon>Labyrinthulomycetes</taxon>
        <taxon>Thraustochytrida</taxon>
        <taxon>Thraustochytriidae</taxon>
        <taxon>Mucochytrium</taxon>
    </lineage>
</organism>
<protein>
    <recommendedName>
        <fullName evidence="4">CRAL-TRIO domain-containing protein</fullName>
    </recommendedName>
</protein>
<feature type="transmembrane region" description="Helical" evidence="3">
    <location>
        <begin position="135"/>
        <end position="160"/>
    </location>
</feature>
<dbReference type="AlphaFoldDB" id="A0A7S2WG21"/>
<feature type="coiled-coil region" evidence="1">
    <location>
        <begin position="54"/>
        <end position="88"/>
    </location>
</feature>
<gene>
    <name evidence="5" type="ORF">QSP1433_LOCUS9191</name>
</gene>
<reference evidence="5" key="1">
    <citation type="submission" date="2021-01" db="EMBL/GenBank/DDBJ databases">
        <authorList>
            <person name="Corre E."/>
            <person name="Pelletier E."/>
            <person name="Niang G."/>
            <person name="Scheremetjew M."/>
            <person name="Finn R."/>
            <person name="Kale V."/>
            <person name="Holt S."/>
            <person name="Cochrane G."/>
            <person name="Meng A."/>
            <person name="Brown T."/>
            <person name="Cohen L."/>
        </authorList>
    </citation>
    <scope>NUCLEOTIDE SEQUENCE</scope>
    <source>
        <strain evidence="5">NY070348D</strain>
    </source>
</reference>
<keyword evidence="3" id="KW-1133">Transmembrane helix</keyword>
<accession>A0A7S2WG21</accession>
<dbReference type="EMBL" id="HBHK01014561">
    <property type="protein sequence ID" value="CAD9686497.1"/>
    <property type="molecule type" value="Transcribed_RNA"/>
</dbReference>
<dbReference type="InterPro" id="IPR011074">
    <property type="entry name" value="CRAL/TRIO_N_dom"/>
</dbReference>
<feature type="region of interest" description="Disordered" evidence="2">
    <location>
        <begin position="1"/>
        <end position="37"/>
    </location>
</feature>
<dbReference type="InterPro" id="IPR036273">
    <property type="entry name" value="CRAL/TRIO_N_dom_sf"/>
</dbReference>
<dbReference type="PROSITE" id="PS50191">
    <property type="entry name" value="CRAL_TRIO"/>
    <property type="match status" value="1"/>
</dbReference>
<proteinExistence type="predicted"/>
<evidence type="ECO:0000256" key="3">
    <source>
        <dbReference type="SAM" id="Phobius"/>
    </source>
</evidence>
<name>A0A7S2WG21_9STRA</name>